<feature type="domain" description="HTH tetR-type" evidence="6">
    <location>
        <begin position="20"/>
        <end position="80"/>
    </location>
</feature>
<dbReference type="InterPro" id="IPR049513">
    <property type="entry name" value="TetR_C_40"/>
</dbReference>
<sequence length="218" mass="23876">MSAGPDAQSAPAPGRVDRRKARTRQALIAAAQGFLAEGRTTVSIQDLTDRADVGFGSFYNHFESKDELFEEAVTSTLQAYALLRDELVAGIEDPAEVFAASFRLTGRLQRRLPEQVRVLLHKGTQLLVHEEGLAPRARHDLKVAFDAGRFDLDDVELGLMAVGGALLGLMQMLESDPTLDDADVSDRFTERVLRALGMTAAEAAEICRRPLPELPDFE</sequence>
<evidence type="ECO:0000256" key="2">
    <source>
        <dbReference type="ARBA" id="ARBA00023125"/>
    </source>
</evidence>
<proteinExistence type="predicted"/>
<dbReference type="Pfam" id="PF21306">
    <property type="entry name" value="TetR_C_40"/>
    <property type="match status" value="1"/>
</dbReference>
<dbReference type="PANTHER" id="PTHR30055">
    <property type="entry name" value="HTH-TYPE TRANSCRIPTIONAL REGULATOR RUTR"/>
    <property type="match status" value="1"/>
</dbReference>
<keyword evidence="2 4" id="KW-0238">DNA-binding</keyword>
<accession>A0A6G7YD23</accession>
<organism evidence="7 8">
    <name type="scientific">Nocardioides piscis</name>
    <dbReference type="NCBI Taxonomy" id="2714938"/>
    <lineage>
        <taxon>Bacteria</taxon>
        <taxon>Bacillati</taxon>
        <taxon>Actinomycetota</taxon>
        <taxon>Actinomycetes</taxon>
        <taxon>Propionibacteriales</taxon>
        <taxon>Nocardioidaceae</taxon>
        <taxon>Nocardioides</taxon>
    </lineage>
</organism>
<dbReference type="GO" id="GO:0000976">
    <property type="term" value="F:transcription cis-regulatory region binding"/>
    <property type="evidence" value="ECO:0007669"/>
    <property type="project" value="TreeGrafter"/>
</dbReference>
<dbReference type="Proteomes" id="UP000502035">
    <property type="component" value="Chromosome"/>
</dbReference>
<dbReference type="PANTHER" id="PTHR30055:SF234">
    <property type="entry name" value="HTH-TYPE TRANSCRIPTIONAL REGULATOR BETI"/>
    <property type="match status" value="1"/>
</dbReference>
<dbReference type="KEGG" id="npi:G7071_04085"/>
<dbReference type="InterPro" id="IPR001647">
    <property type="entry name" value="HTH_TetR"/>
</dbReference>
<dbReference type="Gene3D" id="1.10.357.10">
    <property type="entry name" value="Tetracycline Repressor, domain 2"/>
    <property type="match status" value="1"/>
</dbReference>
<dbReference type="EMBL" id="CP049866">
    <property type="protein sequence ID" value="QIK74722.1"/>
    <property type="molecule type" value="Genomic_DNA"/>
</dbReference>
<feature type="region of interest" description="Disordered" evidence="5">
    <location>
        <begin position="1"/>
        <end position="21"/>
    </location>
</feature>
<dbReference type="InterPro" id="IPR050109">
    <property type="entry name" value="HTH-type_TetR-like_transc_reg"/>
</dbReference>
<evidence type="ECO:0000256" key="1">
    <source>
        <dbReference type="ARBA" id="ARBA00023015"/>
    </source>
</evidence>
<evidence type="ECO:0000313" key="8">
    <source>
        <dbReference type="Proteomes" id="UP000502035"/>
    </source>
</evidence>
<protein>
    <submittedName>
        <fullName evidence="7">TetR/AcrR family transcriptional regulator</fullName>
    </submittedName>
</protein>
<evidence type="ECO:0000259" key="6">
    <source>
        <dbReference type="PROSITE" id="PS50977"/>
    </source>
</evidence>
<keyword evidence="3" id="KW-0804">Transcription</keyword>
<evidence type="ECO:0000313" key="7">
    <source>
        <dbReference type="EMBL" id="QIK74722.1"/>
    </source>
</evidence>
<keyword evidence="8" id="KW-1185">Reference proteome</keyword>
<dbReference type="GO" id="GO:0003700">
    <property type="term" value="F:DNA-binding transcription factor activity"/>
    <property type="evidence" value="ECO:0007669"/>
    <property type="project" value="TreeGrafter"/>
</dbReference>
<feature type="DNA-binding region" description="H-T-H motif" evidence="4">
    <location>
        <begin position="43"/>
        <end position="62"/>
    </location>
</feature>
<name>A0A6G7YD23_9ACTN</name>
<dbReference type="SUPFAM" id="SSF46689">
    <property type="entry name" value="Homeodomain-like"/>
    <property type="match status" value="1"/>
</dbReference>
<reference evidence="7 8" key="1">
    <citation type="submission" date="2020-03" db="EMBL/GenBank/DDBJ databases">
        <title>Nocardioides sp. nov., isolated from fish.</title>
        <authorList>
            <person name="Hyun D.-W."/>
            <person name="Bae J.-W."/>
        </authorList>
    </citation>
    <scope>NUCLEOTIDE SEQUENCE [LARGE SCALE GENOMIC DNA]</scope>
    <source>
        <strain evidence="7 8">HDW12A</strain>
    </source>
</reference>
<evidence type="ECO:0000256" key="5">
    <source>
        <dbReference type="SAM" id="MobiDB-lite"/>
    </source>
</evidence>
<evidence type="ECO:0000256" key="3">
    <source>
        <dbReference type="ARBA" id="ARBA00023163"/>
    </source>
</evidence>
<dbReference type="Pfam" id="PF00440">
    <property type="entry name" value="TetR_N"/>
    <property type="match status" value="1"/>
</dbReference>
<gene>
    <name evidence="7" type="ORF">G7071_04085</name>
</gene>
<dbReference type="InterPro" id="IPR009057">
    <property type="entry name" value="Homeodomain-like_sf"/>
</dbReference>
<keyword evidence="1" id="KW-0805">Transcription regulation</keyword>
<evidence type="ECO:0000256" key="4">
    <source>
        <dbReference type="PROSITE-ProRule" id="PRU00335"/>
    </source>
</evidence>
<dbReference type="PROSITE" id="PS50977">
    <property type="entry name" value="HTH_TETR_2"/>
    <property type="match status" value="1"/>
</dbReference>
<dbReference type="AlphaFoldDB" id="A0A6G7YD23"/>